<dbReference type="Gene3D" id="1.10.260.40">
    <property type="entry name" value="lambda repressor-like DNA-binding domains"/>
    <property type="match status" value="1"/>
</dbReference>
<dbReference type="RefSeq" id="WP_202766780.1">
    <property type="nucleotide sequence ID" value="NZ_JAESWA010000019.1"/>
</dbReference>
<reference evidence="3" key="1">
    <citation type="submission" date="2021-01" db="EMBL/GenBank/DDBJ databases">
        <title>Genome public.</title>
        <authorList>
            <person name="Liu C."/>
            <person name="Sun Q."/>
        </authorList>
    </citation>
    <scope>NUCLEOTIDE SEQUENCE</scope>
    <source>
        <strain evidence="3">YIM B02565</strain>
    </source>
</reference>
<dbReference type="Pfam" id="PF01381">
    <property type="entry name" value="HTH_3"/>
    <property type="match status" value="1"/>
</dbReference>
<dbReference type="InterPro" id="IPR001387">
    <property type="entry name" value="Cro/C1-type_HTH"/>
</dbReference>
<evidence type="ECO:0000313" key="3">
    <source>
        <dbReference type="EMBL" id="MBL4931400.1"/>
    </source>
</evidence>
<organism evidence="3 4">
    <name type="scientific">Clostridium paridis</name>
    <dbReference type="NCBI Taxonomy" id="2803863"/>
    <lineage>
        <taxon>Bacteria</taxon>
        <taxon>Bacillati</taxon>
        <taxon>Bacillota</taxon>
        <taxon>Clostridia</taxon>
        <taxon>Eubacteriales</taxon>
        <taxon>Clostridiaceae</taxon>
        <taxon>Clostridium</taxon>
    </lineage>
</organism>
<sequence>MSRVGEKIKNARESSGLTQKALAKKLGLAEKYINEVELGRKVLSENLIDRIGKVLNTDLNDISMVVTDEELMKEVKKEPARKVAPSIATPKMDLREVNEDWSNAFSSVFRKVPIYDYSFTKEFGAVELPVHSNKINGYTIDKVFYIVIEEDDMLGFRISKGDKALVHSVKEIENNSIMLLEHQGKRIVRQVKKIDNTKILLVSNKGNLVTDTVSIKDIKPLAKLDKIEIEL</sequence>
<dbReference type="Pfam" id="PF00717">
    <property type="entry name" value="Peptidase_S24"/>
    <property type="match status" value="1"/>
</dbReference>
<dbReference type="PANTHER" id="PTHR46558">
    <property type="entry name" value="TRACRIPTIONAL REGULATORY PROTEIN-RELATED-RELATED"/>
    <property type="match status" value="1"/>
</dbReference>
<accession>A0A937FC93</accession>
<comment type="caution">
    <text evidence="3">The sequence shown here is derived from an EMBL/GenBank/DDBJ whole genome shotgun (WGS) entry which is preliminary data.</text>
</comment>
<dbReference type="SUPFAM" id="SSF47413">
    <property type="entry name" value="lambda repressor-like DNA-binding domains"/>
    <property type="match status" value="1"/>
</dbReference>
<name>A0A937FC93_9CLOT</name>
<dbReference type="EMBL" id="JAESWA010000019">
    <property type="protein sequence ID" value="MBL4931400.1"/>
    <property type="molecule type" value="Genomic_DNA"/>
</dbReference>
<dbReference type="InterPro" id="IPR010982">
    <property type="entry name" value="Lambda_DNA-bd_dom_sf"/>
</dbReference>
<keyword evidence="4" id="KW-1185">Reference proteome</keyword>
<evidence type="ECO:0000313" key="4">
    <source>
        <dbReference type="Proteomes" id="UP000623681"/>
    </source>
</evidence>
<dbReference type="PANTHER" id="PTHR46558:SF3">
    <property type="entry name" value="TRANSCRIPTIONAL REGULATOR"/>
    <property type="match status" value="1"/>
</dbReference>
<keyword evidence="1" id="KW-0238">DNA-binding</keyword>
<dbReference type="GO" id="GO:0003677">
    <property type="term" value="F:DNA binding"/>
    <property type="evidence" value="ECO:0007669"/>
    <property type="project" value="UniProtKB-KW"/>
</dbReference>
<dbReference type="PROSITE" id="PS50943">
    <property type="entry name" value="HTH_CROC1"/>
    <property type="match status" value="1"/>
</dbReference>
<dbReference type="Gene3D" id="2.10.109.10">
    <property type="entry name" value="Umud Fragment, subunit A"/>
    <property type="match status" value="1"/>
</dbReference>
<dbReference type="AlphaFoldDB" id="A0A937FC93"/>
<feature type="domain" description="HTH cro/C1-type" evidence="2">
    <location>
        <begin position="8"/>
        <end position="62"/>
    </location>
</feature>
<dbReference type="SMART" id="SM00530">
    <property type="entry name" value="HTH_XRE"/>
    <property type="match status" value="1"/>
</dbReference>
<protein>
    <submittedName>
        <fullName evidence="3">Helix-turn-helix transcriptional regulator</fullName>
    </submittedName>
</protein>
<dbReference type="Proteomes" id="UP000623681">
    <property type="component" value="Unassembled WGS sequence"/>
</dbReference>
<gene>
    <name evidence="3" type="ORF">JK634_06250</name>
</gene>
<dbReference type="InterPro" id="IPR015927">
    <property type="entry name" value="Peptidase_S24_S26A/B/C"/>
</dbReference>
<proteinExistence type="predicted"/>
<evidence type="ECO:0000259" key="2">
    <source>
        <dbReference type="PROSITE" id="PS50943"/>
    </source>
</evidence>
<dbReference type="InterPro" id="IPR036286">
    <property type="entry name" value="LexA/Signal_pep-like_sf"/>
</dbReference>
<evidence type="ECO:0000256" key="1">
    <source>
        <dbReference type="ARBA" id="ARBA00023125"/>
    </source>
</evidence>
<dbReference type="CDD" id="cd00093">
    <property type="entry name" value="HTH_XRE"/>
    <property type="match status" value="1"/>
</dbReference>
<dbReference type="SUPFAM" id="SSF51306">
    <property type="entry name" value="LexA/Signal peptidase"/>
    <property type="match status" value="1"/>
</dbReference>